<reference evidence="1 2" key="1">
    <citation type="journal article" date="2010" name="Science">
        <title>Genomic analysis of organismal complexity in the multicellular green alga Volvox carteri.</title>
        <authorList>
            <person name="Prochnik S.E."/>
            <person name="Umen J."/>
            <person name="Nedelcu A.M."/>
            <person name="Hallmann A."/>
            <person name="Miller S.M."/>
            <person name="Nishii I."/>
            <person name="Ferris P."/>
            <person name="Kuo A."/>
            <person name="Mitros T."/>
            <person name="Fritz-Laylin L.K."/>
            <person name="Hellsten U."/>
            <person name="Chapman J."/>
            <person name="Simakov O."/>
            <person name="Rensing S.A."/>
            <person name="Terry A."/>
            <person name="Pangilinan J."/>
            <person name="Kapitonov V."/>
            <person name="Jurka J."/>
            <person name="Salamov A."/>
            <person name="Shapiro H."/>
            <person name="Schmutz J."/>
            <person name="Grimwood J."/>
            <person name="Lindquist E."/>
            <person name="Lucas S."/>
            <person name="Grigoriev I.V."/>
            <person name="Schmitt R."/>
            <person name="Kirk D."/>
            <person name="Rokhsar D.S."/>
        </authorList>
    </citation>
    <scope>NUCLEOTIDE SEQUENCE [LARGE SCALE GENOMIC DNA]</scope>
    <source>
        <strain evidence="2">f. Nagariensis / Eve</strain>
    </source>
</reference>
<dbReference type="InParanoid" id="D8UBJ7"/>
<dbReference type="GeneID" id="9615023"/>
<sequence length="110" mass="12523">MGNGSPQYWKKLFHANRKDYSSSIQKYSVDQPTVDQDTIKEEDIEEYAVQPVDDHSLTDSYTNRLLQSDYNSVWRALENVTMVLLSEMLSATQMASFLTALIQQGAWAAP</sequence>
<organism evidence="2">
    <name type="scientific">Volvox carteri f. nagariensis</name>
    <dbReference type="NCBI Taxonomy" id="3068"/>
    <lineage>
        <taxon>Eukaryota</taxon>
        <taxon>Viridiplantae</taxon>
        <taxon>Chlorophyta</taxon>
        <taxon>core chlorophytes</taxon>
        <taxon>Chlorophyceae</taxon>
        <taxon>CS clade</taxon>
        <taxon>Chlamydomonadales</taxon>
        <taxon>Volvocaceae</taxon>
        <taxon>Volvox</taxon>
    </lineage>
</organism>
<dbReference type="Proteomes" id="UP000001058">
    <property type="component" value="Unassembled WGS sequence"/>
</dbReference>
<proteinExistence type="predicted"/>
<evidence type="ECO:0000313" key="2">
    <source>
        <dbReference type="Proteomes" id="UP000001058"/>
    </source>
</evidence>
<keyword evidence="2" id="KW-1185">Reference proteome</keyword>
<dbReference type="KEGG" id="vcn:VOLCADRAFT_96881"/>
<gene>
    <name evidence="1" type="ORF">VOLCADRAFT_96881</name>
</gene>
<dbReference type="EMBL" id="GL378377">
    <property type="protein sequence ID" value="EFJ42956.1"/>
    <property type="molecule type" value="Genomic_DNA"/>
</dbReference>
<dbReference type="RefSeq" id="XP_002955996.1">
    <property type="nucleotide sequence ID" value="XM_002955950.1"/>
</dbReference>
<evidence type="ECO:0000313" key="1">
    <source>
        <dbReference type="EMBL" id="EFJ42956.1"/>
    </source>
</evidence>
<name>D8UBJ7_VOLCA</name>
<accession>D8UBJ7</accession>
<protein>
    <submittedName>
        <fullName evidence="1">Uncharacterized protein</fullName>
    </submittedName>
</protein>
<dbReference type="AlphaFoldDB" id="D8UBJ7"/>